<gene>
    <name evidence="1" type="ORF">Thiowin_01049</name>
</gene>
<evidence type="ECO:0008006" key="3">
    <source>
        <dbReference type="Google" id="ProtNLM"/>
    </source>
</evidence>
<evidence type="ECO:0000313" key="2">
    <source>
        <dbReference type="Proteomes" id="UP001432180"/>
    </source>
</evidence>
<accession>A0ABZ0S6F9</accession>
<name>A0ABZ0S6F9_9GAMM</name>
<sequence length="114" mass="13156">MKKFTQPAPLHLRCYAEQQAPRMWVAVCIDLCLAAQGESAQDARCKLDVQIDSYIEEANTVDRAYYDQLVPRMAPWRQRLKYYLIHLRLAGFLLRHQACDFARSAQPSVAPHHA</sequence>
<proteinExistence type="predicted"/>
<reference evidence="1 2" key="1">
    <citation type="journal article" date="2023" name="Microorganisms">
        <title>Thiorhodovibrio frisius and Trv. litoralis spp. nov., Two Novel Members from a Clade of Fastidious Purple Sulfur Bacteria That Exhibit Unique Red-Shifted Light-Harvesting Capabilities.</title>
        <authorList>
            <person name="Methner A."/>
            <person name="Kuzyk S.B."/>
            <person name="Petersen J."/>
            <person name="Bauer S."/>
            <person name="Brinkmann H."/>
            <person name="Sichau K."/>
            <person name="Wanner G."/>
            <person name="Wolf J."/>
            <person name="Neumann-Schaal M."/>
            <person name="Henke P."/>
            <person name="Tank M."/>
            <person name="Sproer C."/>
            <person name="Bunk B."/>
            <person name="Overmann J."/>
        </authorList>
    </citation>
    <scope>NUCLEOTIDE SEQUENCE [LARGE SCALE GENOMIC DNA]</scope>
    <source>
        <strain evidence="1 2">DSM 6702</strain>
    </source>
</reference>
<protein>
    <recommendedName>
        <fullName evidence="3">DUF1902 domain-containing protein</fullName>
    </recommendedName>
</protein>
<dbReference type="RefSeq" id="WP_328986651.1">
    <property type="nucleotide sequence ID" value="NZ_CP121472.1"/>
</dbReference>
<keyword evidence="2" id="KW-1185">Reference proteome</keyword>
<dbReference type="Proteomes" id="UP001432180">
    <property type="component" value="Chromosome"/>
</dbReference>
<dbReference type="EMBL" id="CP121472">
    <property type="protein sequence ID" value="WPL16102.1"/>
    <property type="molecule type" value="Genomic_DNA"/>
</dbReference>
<evidence type="ECO:0000313" key="1">
    <source>
        <dbReference type="EMBL" id="WPL16102.1"/>
    </source>
</evidence>
<organism evidence="1 2">
    <name type="scientific">Thiorhodovibrio winogradskyi</name>
    <dbReference type="NCBI Taxonomy" id="77007"/>
    <lineage>
        <taxon>Bacteria</taxon>
        <taxon>Pseudomonadati</taxon>
        <taxon>Pseudomonadota</taxon>
        <taxon>Gammaproteobacteria</taxon>
        <taxon>Chromatiales</taxon>
        <taxon>Chromatiaceae</taxon>
        <taxon>Thiorhodovibrio</taxon>
    </lineage>
</organism>